<protein>
    <submittedName>
        <fullName evidence="2">DUF1156 domain-containing protein</fullName>
    </submittedName>
</protein>
<gene>
    <name evidence="2" type="ORF">I4I82_17765</name>
</gene>
<comment type="caution">
    <text evidence="2">The sequence shown here is derived from an EMBL/GenBank/DDBJ whole genome shotgun (WGS) entry which is preliminary data.</text>
</comment>
<sequence>MTDAPSPAQKRKLIEVALPLEAINRESAREKSIRHGHPSTLHLWWARRPLAAARAVLFAQLVDDPSSHPDRFPTEADVVTERKRLHDLIERMAVWENSGDEDLFRQAHQEILDSTGGNPPPILDPFAGGGTIPLEAQRLGLEAHASDLNPVAVLINRALIDIPSHFARQQPVNPDASNIRSGTWPRATGLAEDIRYYGKWMRTQAEERIGGHYPRVTLSDGSTAQVVAWIWSRTITCSNPACRISIPLARSWWLGRKKGKEAYVIPNVVSDPSHPSGMRISYSIGHDPATAPEGTDDGTVSGSAGAICLNCAKSISAKDVHLQLDHPGGHAADLIAIVAEGNRRRIYAPPTPEHLAAATSVDASAIRTGTDTLLADARGTFGGNAQGRRYGFFTFADYFTDRQLLLLTSLSDLVGEAQDLAVKDFLATRTSNEAGAAQAYGAAIATYLGLVVSRLADYQSAITTWASNPKNEILRNVFSRQAIPMAWDYAEGNPFGESSGTISIMTAAVARALEAIPASVPGTATQRNAIAHDQAGALISTDPPYYDNIVYSDLSDFFYVWLRKTLRKNHPDIFSSMLVPKAEELVANAYRHDGKAGARQFFESGFNSVFRRARETALDAYPITVYYAFKQAETTSEGVASTGWETLLDGMVRSGWTITATWPMRSERGGRMISLGTNALASSIVLALRPRPDSAARTARRGFVAALKAELPTALRELQQGAIAPVDLPQAAIGPGMAVFSRYSAVLSDDGTPMGVRAALSLINEVLDEVLSEQEGDFDPDTRFALAWFRQHGFDSGDFGDADNLARARNASLEHLDRAGILSLRGTRGKVTLLAPSSLDPEWNPAADRSISAWEVVMHLARALTENGVVAASALLTRVPESIDRDLCKELAFLLFALAGDAKRTKVAVEFNALGTAWNDIVAGVGPSAEQGTFDYTGD</sequence>
<evidence type="ECO:0000313" key="2">
    <source>
        <dbReference type="EMBL" id="MBW0129512.1"/>
    </source>
</evidence>
<name>A0ABS6UBA4_9PSEU</name>
<dbReference type="Proteomes" id="UP000694300">
    <property type="component" value="Unassembled WGS sequence"/>
</dbReference>
<dbReference type="RefSeq" id="WP_218590224.1">
    <property type="nucleotide sequence ID" value="NZ_JADQDE010000046.1"/>
</dbReference>
<organism evidence="2 3">
    <name type="scientific">Pseudonocardia oceani</name>
    <dbReference type="NCBI Taxonomy" id="2792013"/>
    <lineage>
        <taxon>Bacteria</taxon>
        <taxon>Bacillati</taxon>
        <taxon>Actinomycetota</taxon>
        <taxon>Actinomycetes</taxon>
        <taxon>Pseudonocardiales</taxon>
        <taxon>Pseudonocardiaceae</taxon>
        <taxon>Pseudonocardia</taxon>
    </lineage>
</organism>
<reference evidence="2 3" key="1">
    <citation type="submission" date="2020-11" db="EMBL/GenBank/DDBJ databases">
        <title>Pseudonocardia abyssalis sp. nov. and Pseudonocardia oceani sp. nov., description and phylogenomic analysis of two novel actinomycetes isolated from the deep Southern Ocean.</title>
        <authorList>
            <person name="Parra J."/>
        </authorList>
    </citation>
    <scope>NUCLEOTIDE SEQUENCE [LARGE SCALE GENOMIC DNA]</scope>
    <source>
        <strain evidence="3">KRD185</strain>
    </source>
</reference>
<feature type="domain" description="DUF1156" evidence="1">
    <location>
        <begin position="17"/>
        <end position="87"/>
    </location>
</feature>
<evidence type="ECO:0000259" key="1">
    <source>
        <dbReference type="Pfam" id="PF06634"/>
    </source>
</evidence>
<proteinExistence type="predicted"/>
<dbReference type="EMBL" id="JADQDF010000001">
    <property type="protein sequence ID" value="MBW0129512.1"/>
    <property type="molecule type" value="Genomic_DNA"/>
</dbReference>
<evidence type="ECO:0000313" key="3">
    <source>
        <dbReference type="Proteomes" id="UP000694300"/>
    </source>
</evidence>
<accession>A0ABS6UBA4</accession>
<dbReference type="Pfam" id="PF06634">
    <property type="entry name" value="DUF1156"/>
    <property type="match status" value="1"/>
</dbReference>
<dbReference type="InterPro" id="IPR009537">
    <property type="entry name" value="DUF1156"/>
</dbReference>
<keyword evidence="3" id="KW-1185">Reference proteome</keyword>